<sequence length="208" mass="22881">MTTSARQTIRDAFRNRLSRVGPDGVHPTMAGARVFSSRTRRIGLRDMPCILLFARGEKVLGAPLNDGTVEYTDRELRLTVAAILVEIRSDADIETEDRPDSRLDDRLDEIAEQIERTLAGWEIPGFEGADIALVETELFVDVDGAEPHGNALLTYAVAYRLARVLPGAEDPPIPTMVMASWSPDIGPPHEADYRPVADLPVLLPVETP</sequence>
<evidence type="ECO:0000313" key="1">
    <source>
        <dbReference type="EMBL" id="RJF81127.1"/>
    </source>
</evidence>
<dbReference type="RefSeq" id="WP_119831215.1">
    <property type="nucleotide sequence ID" value="NZ_QYUL01000002.1"/>
</dbReference>
<comment type="caution">
    <text evidence="1">The sequence shown here is derived from an EMBL/GenBank/DDBJ whole genome shotgun (WGS) entry which is preliminary data.</text>
</comment>
<name>A0A418VVF0_9PROT</name>
<dbReference type="OrthoDB" id="7355131at2"/>
<proteinExistence type="predicted"/>
<reference evidence="1 2" key="1">
    <citation type="submission" date="2018-09" db="EMBL/GenBank/DDBJ databases">
        <authorList>
            <person name="Zhu H."/>
        </authorList>
    </citation>
    <scope>NUCLEOTIDE SEQUENCE [LARGE SCALE GENOMIC DNA]</scope>
    <source>
        <strain evidence="1 2">K2W22B-5</strain>
    </source>
</reference>
<organism evidence="1 2">
    <name type="scientific">Azospirillum cavernae</name>
    <dbReference type="NCBI Taxonomy" id="2320860"/>
    <lineage>
        <taxon>Bacteria</taxon>
        <taxon>Pseudomonadati</taxon>
        <taxon>Pseudomonadota</taxon>
        <taxon>Alphaproteobacteria</taxon>
        <taxon>Rhodospirillales</taxon>
        <taxon>Azospirillaceae</taxon>
        <taxon>Azospirillum</taxon>
    </lineage>
</organism>
<dbReference type="Proteomes" id="UP000283458">
    <property type="component" value="Unassembled WGS sequence"/>
</dbReference>
<keyword evidence="2" id="KW-1185">Reference proteome</keyword>
<gene>
    <name evidence="1" type="ORF">D3877_12960</name>
</gene>
<protein>
    <submittedName>
        <fullName evidence="1">Uncharacterized protein</fullName>
    </submittedName>
</protein>
<dbReference type="EMBL" id="QYUL01000002">
    <property type="protein sequence ID" value="RJF81127.1"/>
    <property type="molecule type" value="Genomic_DNA"/>
</dbReference>
<accession>A0A418VVF0</accession>
<evidence type="ECO:0000313" key="2">
    <source>
        <dbReference type="Proteomes" id="UP000283458"/>
    </source>
</evidence>
<dbReference type="AlphaFoldDB" id="A0A418VVF0"/>